<feature type="domain" description="Ubiquitin-like protease family profile" evidence="7">
    <location>
        <begin position="34"/>
        <end position="227"/>
    </location>
</feature>
<reference evidence="8 9" key="1">
    <citation type="journal article" date="2016" name="Sci. Rep.">
        <title>The genome sequence of the outbreeding globe artichoke constructed de novo incorporating a phase-aware low-pass sequencing strategy of F1 progeny.</title>
        <authorList>
            <person name="Scaglione D."/>
            <person name="Reyes-Chin-Wo S."/>
            <person name="Acquadro A."/>
            <person name="Froenicke L."/>
            <person name="Portis E."/>
            <person name="Beitel C."/>
            <person name="Tirone M."/>
            <person name="Mauro R."/>
            <person name="Lo Monaco A."/>
            <person name="Mauromicale G."/>
            <person name="Faccioli P."/>
            <person name="Cattivelli L."/>
            <person name="Rieseberg L."/>
            <person name="Michelmore R."/>
            <person name="Lanteri S."/>
        </authorList>
    </citation>
    <scope>NUCLEOTIDE SEQUENCE [LARGE SCALE GENOMIC DNA]</scope>
    <source>
        <strain evidence="8">2C</strain>
    </source>
</reference>
<evidence type="ECO:0000259" key="7">
    <source>
        <dbReference type="PROSITE" id="PS50600"/>
    </source>
</evidence>
<dbReference type="PANTHER" id="PTHR47764:SF7">
    <property type="entry name" value="ULP1 PROTEASE FAMILY, C-TERMINAL CATALYTIC DOMAIN-CONTAINING PROTEIN-RELATED"/>
    <property type="match status" value="1"/>
</dbReference>
<evidence type="ECO:0000313" key="9">
    <source>
        <dbReference type="Proteomes" id="UP000243975"/>
    </source>
</evidence>
<dbReference type="FunFam" id="3.30.310.130:FF:000006">
    <property type="entry name" value="Probable ubiquitin-like-specific protease 2B"/>
    <property type="match status" value="1"/>
</dbReference>
<dbReference type="STRING" id="59895.A0A103XMG1"/>
<dbReference type="AlphaFoldDB" id="A0A103XMG1"/>
<comment type="similarity">
    <text evidence="1">Belongs to the peptidase C48 family.</text>
</comment>
<protein>
    <submittedName>
        <fullName evidence="8">Peptidase C48, SUMO/Sentrin/Ubl1</fullName>
    </submittedName>
</protein>
<dbReference type="Gene3D" id="3.30.310.130">
    <property type="entry name" value="Ubiquitin-related"/>
    <property type="match status" value="1"/>
</dbReference>
<gene>
    <name evidence="8" type="ORF">Ccrd_004553</name>
</gene>
<evidence type="ECO:0000256" key="4">
    <source>
        <dbReference type="ARBA" id="ARBA00022801"/>
    </source>
</evidence>
<feature type="compositionally biased region" description="Basic residues" evidence="6">
    <location>
        <begin position="506"/>
        <end position="522"/>
    </location>
</feature>
<keyword evidence="4" id="KW-0378">Hydrolase</keyword>
<dbReference type="Proteomes" id="UP000243975">
    <property type="component" value="Unassembled WGS sequence"/>
</dbReference>
<dbReference type="SUPFAM" id="SSF54001">
    <property type="entry name" value="Cysteine proteinases"/>
    <property type="match status" value="1"/>
</dbReference>
<evidence type="ECO:0000256" key="1">
    <source>
        <dbReference type="ARBA" id="ARBA00005234"/>
    </source>
</evidence>
<dbReference type="PANTHER" id="PTHR47764">
    <property type="entry name" value="UBIQUITIN-LIKE-SPECIFIC PROTEASE 2B-RELATED"/>
    <property type="match status" value="1"/>
</dbReference>
<evidence type="ECO:0000256" key="3">
    <source>
        <dbReference type="ARBA" id="ARBA00022786"/>
    </source>
</evidence>
<comment type="caution">
    <text evidence="8">The sequence shown here is derived from an EMBL/GenBank/DDBJ whole genome shotgun (WGS) entry which is preliminary data.</text>
</comment>
<comment type="function">
    <text evidence="5">Protease that catalyzes two essential functions in the SUMO pathway: processing of full-length SUMOs to their mature forms and deconjugation of SUMO from targeted proteins.</text>
</comment>
<dbReference type="GO" id="GO:0008234">
    <property type="term" value="F:cysteine-type peptidase activity"/>
    <property type="evidence" value="ECO:0007669"/>
    <property type="project" value="InterPro"/>
</dbReference>
<proteinExistence type="inferred from homology"/>
<evidence type="ECO:0000256" key="5">
    <source>
        <dbReference type="ARBA" id="ARBA00057729"/>
    </source>
</evidence>
<dbReference type="InterPro" id="IPR003653">
    <property type="entry name" value="Peptidase_C48_C"/>
</dbReference>
<keyword evidence="3" id="KW-0833">Ubl conjugation pathway</keyword>
<feature type="region of interest" description="Disordered" evidence="6">
    <location>
        <begin position="487"/>
        <end position="531"/>
    </location>
</feature>
<dbReference type="GO" id="GO:0006508">
    <property type="term" value="P:proteolysis"/>
    <property type="evidence" value="ECO:0007669"/>
    <property type="project" value="UniProtKB-KW"/>
</dbReference>
<accession>A0A103XMG1</accession>
<sequence length="531" mass="60857">MVSSFFHDIFAQLSYSSYESFEDITYLEGDCDSISISKRDFQLLQPEKFINDTIVDFYIEYLKKKIKPADGRVHFFNSFFFRKLADFDENQLRLFDAEAAFQRVRKWTKKVNIFQKEYIFIPVNFRLHWSLIVICHPGEVVNFTDEELVNSLKVPCILHMDSIKGSHRGLENCIRCYLWEEWKERTSDAAEDISTKFMNLRFLHLEVPQQQNSYDCGLFMLHYMELFVKKAPINFNPLNNFISKAWFHPKEASLKRARIKSLIFELVKTNSQRVLSSGCNDKLSSKLKDVNEEEAEVQFLHETCDSKELFNGNISGTCANRSRDVNAKHMDINLLDSDTNGLRLLTSFEELQSHSEKFPETGDNGGSLIAANDQNHGQLVLYDPSQAVLSPIKESQETDSVTNAKSIKMDSFVACTEKCLNLLRLKESSKDDDNDDDVLETLVVEDSDECCSSSSSDDVYETCVVEDSDSDDLGESSCGIFSNQKKAISSSSSIRKDDGGKYLNGNRRRQPMGREARKRLRRSPSADLQMT</sequence>
<keyword evidence="9" id="KW-1185">Reference proteome</keyword>
<dbReference type="Gene3D" id="1.10.418.20">
    <property type="match status" value="1"/>
</dbReference>
<evidence type="ECO:0000313" key="8">
    <source>
        <dbReference type="EMBL" id="KVH93388.1"/>
    </source>
</evidence>
<evidence type="ECO:0000256" key="2">
    <source>
        <dbReference type="ARBA" id="ARBA00022670"/>
    </source>
</evidence>
<dbReference type="PROSITE" id="PS50600">
    <property type="entry name" value="ULP_PROTEASE"/>
    <property type="match status" value="1"/>
</dbReference>
<dbReference type="EMBL" id="LEKV01004774">
    <property type="protein sequence ID" value="KVH93388.1"/>
    <property type="molecule type" value="Genomic_DNA"/>
</dbReference>
<name>A0A103XMG1_CYNCS</name>
<keyword evidence="2" id="KW-0645">Protease</keyword>
<dbReference type="Gramene" id="KVH93388">
    <property type="protein sequence ID" value="KVH93388"/>
    <property type="gene ID" value="Ccrd_004553"/>
</dbReference>
<organism evidence="8 9">
    <name type="scientific">Cynara cardunculus var. scolymus</name>
    <name type="common">Globe artichoke</name>
    <name type="synonym">Cynara scolymus</name>
    <dbReference type="NCBI Taxonomy" id="59895"/>
    <lineage>
        <taxon>Eukaryota</taxon>
        <taxon>Viridiplantae</taxon>
        <taxon>Streptophyta</taxon>
        <taxon>Embryophyta</taxon>
        <taxon>Tracheophyta</taxon>
        <taxon>Spermatophyta</taxon>
        <taxon>Magnoliopsida</taxon>
        <taxon>eudicotyledons</taxon>
        <taxon>Gunneridae</taxon>
        <taxon>Pentapetalae</taxon>
        <taxon>asterids</taxon>
        <taxon>campanulids</taxon>
        <taxon>Asterales</taxon>
        <taxon>Asteraceae</taxon>
        <taxon>Carduoideae</taxon>
        <taxon>Cardueae</taxon>
        <taxon>Carduinae</taxon>
        <taxon>Cynara</taxon>
    </lineage>
</organism>
<evidence type="ECO:0000256" key="6">
    <source>
        <dbReference type="SAM" id="MobiDB-lite"/>
    </source>
</evidence>
<dbReference type="InterPro" id="IPR038765">
    <property type="entry name" value="Papain-like_cys_pep_sf"/>
</dbReference>
<dbReference type="Pfam" id="PF02902">
    <property type="entry name" value="Peptidase_C48"/>
    <property type="match status" value="1"/>
</dbReference>